<dbReference type="CDD" id="cd24006">
    <property type="entry name" value="ASKHA_NBD_PPX_GppA"/>
    <property type="match status" value="1"/>
</dbReference>
<dbReference type="InterPro" id="IPR003695">
    <property type="entry name" value="Ppx_GppA_N"/>
</dbReference>
<dbReference type="RefSeq" id="WP_132871065.1">
    <property type="nucleotide sequence ID" value="NZ_JAJUHT010000003.1"/>
</dbReference>
<dbReference type="EMBL" id="SMGG01000003">
    <property type="protein sequence ID" value="TCK61627.1"/>
    <property type="molecule type" value="Genomic_DNA"/>
</dbReference>
<dbReference type="GO" id="GO:0016462">
    <property type="term" value="F:pyrophosphatase activity"/>
    <property type="evidence" value="ECO:0007669"/>
    <property type="project" value="TreeGrafter"/>
</dbReference>
<keyword evidence="1" id="KW-0378">Hydrolase</keyword>
<keyword evidence="5" id="KW-1185">Reference proteome</keyword>
<evidence type="ECO:0000259" key="3">
    <source>
        <dbReference type="Pfam" id="PF21447"/>
    </source>
</evidence>
<dbReference type="InterPro" id="IPR050273">
    <property type="entry name" value="GppA/Ppx_hydrolase"/>
</dbReference>
<dbReference type="Pfam" id="PF02541">
    <property type="entry name" value="Ppx-GppA"/>
    <property type="match status" value="1"/>
</dbReference>
<dbReference type="InterPro" id="IPR048950">
    <property type="entry name" value="Ppx_GppA_C"/>
</dbReference>
<feature type="domain" description="Ppx/GppA phosphatase N-terminal" evidence="2">
    <location>
        <begin position="23"/>
        <end position="305"/>
    </location>
</feature>
<feature type="domain" description="Ppx/GppA phosphatase C-terminal" evidence="3">
    <location>
        <begin position="322"/>
        <end position="467"/>
    </location>
</feature>
<evidence type="ECO:0000256" key="1">
    <source>
        <dbReference type="ARBA" id="ARBA00022801"/>
    </source>
</evidence>
<dbReference type="PANTHER" id="PTHR30005">
    <property type="entry name" value="EXOPOLYPHOSPHATASE"/>
    <property type="match status" value="1"/>
</dbReference>
<dbReference type="SUPFAM" id="SSF53067">
    <property type="entry name" value="Actin-like ATPase domain"/>
    <property type="match status" value="2"/>
</dbReference>
<dbReference type="Gene3D" id="3.30.420.150">
    <property type="entry name" value="Exopolyphosphatase. Domain 2"/>
    <property type="match status" value="1"/>
</dbReference>
<dbReference type="InterPro" id="IPR003607">
    <property type="entry name" value="HD/PDEase_dom"/>
</dbReference>
<dbReference type="PANTHER" id="PTHR30005:SF0">
    <property type="entry name" value="RETROGRADE REGULATION PROTEIN 2"/>
    <property type="match status" value="1"/>
</dbReference>
<dbReference type="CDD" id="cd00077">
    <property type="entry name" value="HDc"/>
    <property type="match status" value="1"/>
</dbReference>
<dbReference type="OrthoDB" id="9793035at2"/>
<reference evidence="4 5" key="1">
    <citation type="submission" date="2019-03" db="EMBL/GenBank/DDBJ databases">
        <title>Genomic Encyclopedia of Type Strains, Phase IV (KMG-IV): sequencing the most valuable type-strain genomes for metagenomic binning, comparative biology and taxonomic classification.</title>
        <authorList>
            <person name="Goeker M."/>
        </authorList>
    </citation>
    <scope>NUCLEOTIDE SEQUENCE [LARGE SCALE GENOMIC DNA]</scope>
    <source>
        <strain evidence="4 5">DSM 24984</strain>
    </source>
</reference>
<dbReference type="Gene3D" id="3.30.420.40">
    <property type="match status" value="1"/>
</dbReference>
<dbReference type="InterPro" id="IPR030673">
    <property type="entry name" value="PyroPPase_GppA_Ppx"/>
</dbReference>
<dbReference type="Gene3D" id="1.10.3210.10">
    <property type="entry name" value="Hypothetical protein af1432"/>
    <property type="match status" value="1"/>
</dbReference>
<dbReference type="AlphaFoldDB" id="A0A4R1KBY1"/>
<organism evidence="4 5">
    <name type="scientific">Seleniivibrio woodruffii</name>
    <dbReference type="NCBI Taxonomy" id="1078050"/>
    <lineage>
        <taxon>Bacteria</taxon>
        <taxon>Pseudomonadati</taxon>
        <taxon>Deferribacterota</taxon>
        <taxon>Deferribacteres</taxon>
        <taxon>Deferribacterales</taxon>
        <taxon>Geovibrionaceae</taxon>
        <taxon>Seleniivibrio</taxon>
    </lineage>
</organism>
<protein>
    <submittedName>
        <fullName evidence="4">Exopolyphosphatase/guanosine-5'-triphosphate, 3'-diphosphate pyrophosphatase</fullName>
    </submittedName>
</protein>
<proteinExistence type="predicted"/>
<dbReference type="InterPro" id="IPR043129">
    <property type="entry name" value="ATPase_NBD"/>
</dbReference>
<evidence type="ECO:0000259" key="2">
    <source>
        <dbReference type="Pfam" id="PF02541"/>
    </source>
</evidence>
<evidence type="ECO:0000313" key="5">
    <source>
        <dbReference type="Proteomes" id="UP000294614"/>
    </source>
</evidence>
<comment type="caution">
    <text evidence="4">The sequence shown here is derived from an EMBL/GenBank/DDBJ whole genome shotgun (WGS) entry which is preliminary data.</text>
</comment>
<name>A0A4R1KBY1_9BACT</name>
<dbReference type="Proteomes" id="UP000294614">
    <property type="component" value="Unassembled WGS sequence"/>
</dbReference>
<sequence length="509" mass="57253">MRSSDNVKVAVADIGSNSLRLQISEVKDKSYRVLEDYKEMIRLGDAIYTQGYFSKDTIETIVSTLKNVKRLAESRGCKTIRAIATAAFREADNLGETLNIVEQECGIKIEVISGQEEARLTYLAASANFELKGRNALITDIGGGSAEYTIVRDGEVDKAKSLPLGCNRLTREFLEGDPPTSAQIIAMKAHIKDYIDKLKPGKGLEMLICTGGSMNNAGVICHYRDKNLRDSQVKYVERKFLKKFISDIRGKTTAERVKIEGMEEKRADIILAAAIQTDMVLEETGIDGFYTLTGGLRAGITIDTINRMGIELPFQQNSMDNVRYARLIEVGNKFDFDERDAVQVAKLARMLFDGLKDRMGLIEKDWYLLEAAAMLRDIGKHIAYSKHHKHSYYMIKHSELVGYTHDEVEAIASIARYHRKSMPKAAHGDFNDLCLSLQLRVEKLTALLRLAIALDRTHKGLIDRLDVNVTPVAIDIRPVSDKDITFEIKDFERNRDMLAKLLKLPVRLV</sequence>
<dbReference type="Pfam" id="PF21447">
    <property type="entry name" value="Ppx-GppA_III"/>
    <property type="match status" value="1"/>
</dbReference>
<evidence type="ECO:0000313" key="4">
    <source>
        <dbReference type="EMBL" id="TCK61627.1"/>
    </source>
</evidence>
<dbReference type="PIRSF" id="PIRSF001267">
    <property type="entry name" value="Pyrophosphatase_GppA_Ppx"/>
    <property type="match status" value="1"/>
</dbReference>
<gene>
    <name evidence="4" type="ORF">C8D98_0129</name>
</gene>
<accession>A0A4R1KBY1</accession>
<dbReference type="SUPFAM" id="SSF109604">
    <property type="entry name" value="HD-domain/PDEase-like"/>
    <property type="match status" value="1"/>
</dbReference>